<dbReference type="AlphaFoldDB" id="A0ABD5V4P5"/>
<evidence type="ECO:0000256" key="4">
    <source>
        <dbReference type="ARBA" id="ARBA00022723"/>
    </source>
</evidence>
<dbReference type="Proteomes" id="UP001596312">
    <property type="component" value="Unassembled WGS sequence"/>
</dbReference>
<evidence type="ECO:0000256" key="8">
    <source>
        <dbReference type="HAMAP-Rule" id="MF_00265"/>
    </source>
</evidence>
<dbReference type="InterPro" id="IPR029060">
    <property type="entry name" value="PIN-like_dom_sf"/>
</dbReference>
<keyword evidence="11" id="KW-1185">Reference proteome</keyword>
<dbReference type="GO" id="GO:0000287">
    <property type="term" value="F:magnesium ion binding"/>
    <property type="evidence" value="ECO:0007669"/>
    <property type="project" value="UniProtKB-UniRule"/>
</dbReference>
<evidence type="ECO:0000313" key="10">
    <source>
        <dbReference type="EMBL" id="MFC6904432.1"/>
    </source>
</evidence>
<keyword evidence="8" id="KW-0800">Toxin</keyword>
<dbReference type="EC" id="3.1.-.-" evidence="8"/>
<dbReference type="PANTHER" id="PTHR33653">
    <property type="entry name" value="RIBONUCLEASE VAPC2"/>
    <property type="match status" value="1"/>
</dbReference>
<keyword evidence="3 8" id="KW-0540">Nuclease</keyword>
<dbReference type="GO" id="GO:0090729">
    <property type="term" value="F:toxin activity"/>
    <property type="evidence" value="ECO:0007669"/>
    <property type="project" value="UniProtKB-KW"/>
</dbReference>
<dbReference type="Pfam" id="PF01850">
    <property type="entry name" value="PIN"/>
    <property type="match status" value="1"/>
</dbReference>
<dbReference type="GO" id="GO:0016787">
    <property type="term" value="F:hydrolase activity"/>
    <property type="evidence" value="ECO:0007669"/>
    <property type="project" value="UniProtKB-KW"/>
</dbReference>
<dbReference type="PANTHER" id="PTHR33653:SF1">
    <property type="entry name" value="RIBONUCLEASE VAPC2"/>
    <property type="match status" value="1"/>
</dbReference>
<comment type="similarity">
    <text evidence="7 8">Belongs to the PINc/VapC protein family.</text>
</comment>
<evidence type="ECO:0000256" key="2">
    <source>
        <dbReference type="ARBA" id="ARBA00022649"/>
    </source>
</evidence>
<evidence type="ECO:0000256" key="7">
    <source>
        <dbReference type="ARBA" id="ARBA00038093"/>
    </source>
</evidence>
<comment type="caution">
    <text evidence="10">The sequence shown here is derived from an EMBL/GenBank/DDBJ whole genome shotgun (WGS) entry which is preliminary data.</text>
</comment>
<accession>A0ABD5V4P5</accession>
<evidence type="ECO:0000259" key="9">
    <source>
        <dbReference type="Pfam" id="PF01850"/>
    </source>
</evidence>
<feature type="binding site" evidence="8">
    <location>
        <position position="5"/>
    </location>
    <ligand>
        <name>Mg(2+)</name>
        <dbReference type="ChEBI" id="CHEBI:18420"/>
    </ligand>
</feature>
<name>A0ABD5V4P5_9EURY</name>
<dbReference type="Gene3D" id="3.40.50.1010">
    <property type="entry name" value="5'-nuclease"/>
    <property type="match status" value="1"/>
</dbReference>
<dbReference type="RefSeq" id="WP_340602937.1">
    <property type="nucleotide sequence ID" value="NZ_JBBMXV010000001.1"/>
</dbReference>
<keyword evidence="6 8" id="KW-0460">Magnesium</keyword>
<protein>
    <recommendedName>
        <fullName evidence="8">Ribonuclease VapC</fullName>
        <shortName evidence="8">RNase VapC</shortName>
        <ecNumber evidence="8">3.1.-.-</ecNumber>
    </recommendedName>
    <alternativeName>
        <fullName evidence="8">Putative toxin VapC</fullName>
    </alternativeName>
</protein>
<feature type="domain" description="PIN" evidence="9">
    <location>
        <begin position="3"/>
        <end position="124"/>
    </location>
</feature>
<dbReference type="GO" id="GO:0004518">
    <property type="term" value="F:nuclease activity"/>
    <property type="evidence" value="ECO:0007669"/>
    <property type="project" value="UniProtKB-KW"/>
</dbReference>
<reference evidence="10 11" key="1">
    <citation type="journal article" date="2019" name="Int. J. Syst. Evol. Microbiol.">
        <title>The Global Catalogue of Microorganisms (GCM) 10K type strain sequencing project: providing services to taxonomists for standard genome sequencing and annotation.</title>
        <authorList>
            <consortium name="The Broad Institute Genomics Platform"/>
            <consortium name="The Broad Institute Genome Sequencing Center for Infectious Disease"/>
            <person name="Wu L."/>
            <person name="Ma J."/>
        </authorList>
    </citation>
    <scope>NUCLEOTIDE SEQUENCE [LARGE SCALE GENOMIC DNA]</scope>
    <source>
        <strain evidence="10 11">CGMCC 1.3240</strain>
    </source>
</reference>
<gene>
    <name evidence="8" type="primary">vapC</name>
    <name evidence="10" type="ORF">ACFQGH_04390</name>
</gene>
<evidence type="ECO:0000256" key="1">
    <source>
        <dbReference type="ARBA" id="ARBA00001946"/>
    </source>
</evidence>
<evidence type="ECO:0000313" key="11">
    <source>
        <dbReference type="Proteomes" id="UP001596312"/>
    </source>
</evidence>
<dbReference type="InterPro" id="IPR002716">
    <property type="entry name" value="PIN_dom"/>
</dbReference>
<keyword evidence="2 8" id="KW-1277">Toxin-antitoxin system</keyword>
<keyword evidence="5 8" id="KW-0378">Hydrolase</keyword>
<evidence type="ECO:0000256" key="5">
    <source>
        <dbReference type="ARBA" id="ARBA00022801"/>
    </source>
</evidence>
<keyword evidence="4 8" id="KW-0479">Metal-binding</keyword>
<dbReference type="InterPro" id="IPR050556">
    <property type="entry name" value="Type_II_TA_system_RNase"/>
</dbReference>
<comment type="function">
    <text evidence="8">Toxic component of a toxin-antitoxin (TA) system. An RNase.</text>
</comment>
<sequence>MTLIDASFLIDYTDPEADHHEAALNYLSERDGPYFTSPVALYELYEGVAWVHGPEAIDDVEEDLWWVEPVEFSASIAVRAARLTCSLKRSGDEINGADALIAATALAIDQPVLANDRHFDRIDGLDVLSYV</sequence>
<dbReference type="InterPro" id="IPR022907">
    <property type="entry name" value="VapC_family"/>
</dbReference>
<dbReference type="SUPFAM" id="SSF88723">
    <property type="entry name" value="PIN domain-like"/>
    <property type="match status" value="1"/>
</dbReference>
<organism evidence="10 11">
    <name type="scientific">Halalkalicoccus tibetensis</name>
    <dbReference type="NCBI Taxonomy" id="175632"/>
    <lineage>
        <taxon>Archaea</taxon>
        <taxon>Methanobacteriati</taxon>
        <taxon>Methanobacteriota</taxon>
        <taxon>Stenosarchaea group</taxon>
        <taxon>Halobacteria</taxon>
        <taxon>Halobacteriales</taxon>
        <taxon>Halococcaceae</taxon>
        <taxon>Halalkalicoccus</taxon>
    </lineage>
</organism>
<feature type="binding site" evidence="8">
    <location>
        <position position="98"/>
    </location>
    <ligand>
        <name>Mg(2+)</name>
        <dbReference type="ChEBI" id="CHEBI:18420"/>
    </ligand>
</feature>
<evidence type="ECO:0000256" key="6">
    <source>
        <dbReference type="ARBA" id="ARBA00022842"/>
    </source>
</evidence>
<dbReference type="HAMAP" id="MF_00265">
    <property type="entry name" value="VapC_Nob1"/>
    <property type="match status" value="1"/>
</dbReference>
<dbReference type="EMBL" id="JBHSXQ010000001">
    <property type="protein sequence ID" value="MFC6904432.1"/>
    <property type="molecule type" value="Genomic_DNA"/>
</dbReference>
<proteinExistence type="inferred from homology"/>
<comment type="cofactor">
    <cofactor evidence="1 8">
        <name>Mg(2+)</name>
        <dbReference type="ChEBI" id="CHEBI:18420"/>
    </cofactor>
</comment>
<evidence type="ECO:0000256" key="3">
    <source>
        <dbReference type="ARBA" id="ARBA00022722"/>
    </source>
</evidence>